<organism evidence="1 2">
    <name type="scientific">Atta colombica</name>
    <dbReference type="NCBI Taxonomy" id="520822"/>
    <lineage>
        <taxon>Eukaryota</taxon>
        <taxon>Metazoa</taxon>
        <taxon>Ecdysozoa</taxon>
        <taxon>Arthropoda</taxon>
        <taxon>Hexapoda</taxon>
        <taxon>Insecta</taxon>
        <taxon>Pterygota</taxon>
        <taxon>Neoptera</taxon>
        <taxon>Endopterygota</taxon>
        <taxon>Hymenoptera</taxon>
        <taxon>Apocrita</taxon>
        <taxon>Aculeata</taxon>
        <taxon>Formicoidea</taxon>
        <taxon>Formicidae</taxon>
        <taxon>Myrmicinae</taxon>
        <taxon>Atta</taxon>
    </lineage>
</organism>
<protein>
    <submittedName>
        <fullName evidence="1">Uncharacterized protein</fullName>
    </submittedName>
</protein>
<dbReference type="Proteomes" id="UP000078540">
    <property type="component" value="Unassembled WGS sequence"/>
</dbReference>
<proteinExistence type="predicted"/>
<evidence type="ECO:0000313" key="2">
    <source>
        <dbReference type="Proteomes" id="UP000078540"/>
    </source>
</evidence>
<sequence length="74" mass="8077">MNEVDSSSWDQTCSLAKAESGRRLATSNKSSAIVASLWDQGGKILFISATMARNERMERAVEKKKEVTEGLLTG</sequence>
<keyword evidence="2" id="KW-1185">Reference proteome</keyword>
<dbReference type="EMBL" id="KQ976423">
    <property type="protein sequence ID" value="KYM88838.1"/>
    <property type="molecule type" value="Genomic_DNA"/>
</dbReference>
<accession>A0A195BQG8</accession>
<evidence type="ECO:0000313" key="1">
    <source>
        <dbReference type="EMBL" id="KYM88838.1"/>
    </source>
</evidence>
<name>A0A195BQG8_9HYME</name>
<gene>
    <name evidence="1" type="ORF">ALC53_02603</name>
</gene>
<reference evidence="1 2" key="1">
    <citation type="submission" date="2015-09" db="EMBL/GenBank/DDBJ databases">
        <title>Atta colombica WGS genome.</title>
        <authorList>
            <person name="Nygaard S."/>
            <person name="Hu H."/>
            <person name="Boomsma J."/>
            <person name="Zhang G."/>
        </authorList>
    </citation>
    <scope>NUCLEOTIDE SEQUENCE [LARGE SCALE GENOMIC DNA]</scope>
    <source>
        <strain evidence="1">Treedump-2</strain>
        <tissue evidence="1">Whole body</tissue>
    </source>
</reference>
<dbReference type="AlphaFoldDB" id="A0A195BQG8"/>